<dbReference type="PANTHER" id="PTHR33498:SF1">
    <property type="entry name" value="TRANSPOSASE FOR INSERTION SEQUENCE ELEMENT IS1557"/>
    <property type="match status" value="1"/>
</dbReference>
<reference evidence="2 3" key="1">
    <citation type="submission" date="2018-09" db="EMBL/GenBank/DDBJ databases">
        <title>Phylogeny of the Shewanellaceae, and recommendation for two new genera, Pseudoshewanella and Parashewanella.</title>
        <authorList>
            <person name="Wang G."/>
        </authorList>
    </citation>
    <scope>NUCLEOTIDE SEQUENCE [LARGE SCALE GENOMIC DNA]</scope>
    <source>
        <strain evidence="2 3">C51</strain>
    </source>
</reference>
<evidence type="ECO:0000313" key="2">
    <source>
        <dbReference type="EMBL" id="RLV57659.1"/>
    </source>
</evidence>
<proteinExistence type="predicted"/>
<evidence type="ECO:0000313" key="3">
    <source>
        <dbReference type="Proteomes" id="UP000281474"/>
    </source>
</evidence>
<feature type="domain" description="Transposase IS204/IS1001/IS1096/IS1165 DDE" evidence="1">
    <location>
        <begin position="2"/>
        <end position="120"/>
    </location>
</feature>
<dbReference type="AlphaFoldDB" id="A0A3L8PS78"/>
<protein>
    <recommendedName>
        <fullName evidence="1">Transposase IS204/IS1001/IS1096/IS1165 DDE domain-containing protein</fullName>
    </recommendedName>
</protein>
<comment type="caution">
    <text evidence="2">The sequence shown here is derived from an EMBL/GenBank/DDBJ whole genome shotgun (WGS) entry which is preliminary data.</text>
</comment>
<organism evidence="2 3">
    <name type="scientific">Parashewanella curva</name>
    <dbReference type="NCBI Taxonomy" id="2338552"/>
    <lineage>
        <taxon>Bacteria</taxon>
        <taxon>Pseudomonadati</taxon>
        <taxon>Pseudomonadota</taxon>
        <taxon>Gammaproteobacteria</taxon>
        <taxon>Alteromonadales</taxon>
        <taxon>Shewanellaceae</taxon>
        <taxon>Parashewanella</taxon>
    </lineage>
</organism>
<name>A0A3L8PS78_9GAMM</name>
<dbReference type="Proteomes" id="UP000281474">
    <property type="component" value="Unassembled WGS sequence"/>
</dbReference>
<sequence>MVSNPENLSEKGKARLDKALEANQPLATVYYFKEKLRQLWSQGTKAQAKIWLDDWCEQANESDLMLLKNFTKTLRKHEVGILNYYDEKMTSGKVEGVNNRLKTIVKMAYGYRDWEFFELKVKASHEARSSFS</sequence>
<dbReference type="PANTHER" id="PTHR33498">
    <property type="entry name" value="TRANSPOSASE FOR INSERTION SEQUENCE ELEMENT IS1557"/>
    <property type="match status" value="1"/>
</dbReference>
<keyword evidence="3" id="KW-1185">Reference proteome</keyword>
<gene>
    <name evidence="2" type="ORF">D5018_21395</name>
</gene>
<dbReference type="EMBL" id="QZEI01000202">
    <property type="protein sequence ID" value="RLV57659.1"/>
    <property type="molecule type" value="Genomic_DNA"/>
</dbReference>
<dbReference type="OrthoDB" id="5289059at2"/>
<dbReference type="InterPro" id="IPR047951">
    <property type="entry name" value="Transpos_ISL3"/>
</dbReference>
<evidence type="ECO:0000259" key="1">
    <source>
        <dbReference type="Pfam" id="PF01610"/>
    </source>
</evidence>
<accession>A0A3L8PS78</accession>
<dbReference type="Pfam" id="PF01610">
    <property type="entry name" value="DDE_Tnp_ISL3"/>
    <property type="match status" value="1"/>
</dbReference>
<dbReference type="InterPro" id="IPR002560">
    <property type="entry name" value="Transposase_DDE"/>
</dbReference>